<reference evidence="1 2" key="1">
    <citation type="submission" date="2019-05" db="EMBL/GenBank/DDBJ databases">
        <title>Draft genome sequence of Pelagicola sp. DSW4-44.</title>
        <authorList>
            <person name="Oh J."/>
        </authorList>
    </citation>
    <scope>NUCLEOTIDE SEQUENCE [LARGE SCALE GENOMIC DNA]</scope>
    <source>
        <strain evidence="1 2">DSW4-44</strain>
    </source>
</reference>
<sequence length="65" mass="7607">MPVLLLLLLAGVLGYFVWRHQTSTLTRNCRWRQDKRVGEWRCAFCGARDPGEDSPRECLRDQQNS</sequence>
<keyword evidence="2" id="KW-1185">Reference proteome</keyword>
<accession>A0ABY2V111</accession>
<evidence type="ECO:0000313" key="2">
    <source>
        <dbReference type="Proteomes" id="UP000305041"/>
    </source>
</evidence>
<organism evidence="1 2">
    <name type="scientific">Parasedimentitalea maritima</name>
    <dbReference type="NCBI Taxonomy" id="2578117"/>
    <lineage>
        <taxon>Bacteria</taxon>
        <taxon>Pseudomonadati</taxon>
        <taxon>Pseudomonadota</taxon>
        <taxon>Alphaproteobacteria</taxon>
        <taxon>Rhodobacterales</taxon>
        <taxon>Paracoccaceae</taxon>
        <taxon>Parasedimentitalea</taxon>
    </lineage>
</organism>
<protein>
    <submittedName>
        <fullName evidence="1">Uncharacterized protein</fullName>
    </submittedName>
</protein>
<evidence type="ECO:0000313" key="1">
    <source>
        <dbReference type="EMBL" id="TLP69206.1"/>
    </source>
</evidence>
<dbReference type="EMBL" id="VAUA01000001">
    <property type="protein sequence ID" value="TLP69206.1"/>
    <property type="molecule type" value="Genomic_DNA"/>
</dbReference>
<proteinExistence type="predicted"/>
<name>A0ABY2V111_9RHOB</name>
<comment type="caution">
    <text evidence="1">The sequence shown here is derived from an EMBL/GenBank/DDBJ whole genome shotgun (WGS) entry which is preliminary data.</text>
</comment>
<gene>
    <name evidence="1" type="ORF">FEE96_02665</name>
</gene>
<dbReference type="Proteomes" id="UP000305041">
    <property type="component" value="Unassembled WGS sequence"/>
</dbReference>